<evidence type="ECO:0000313" key="5">
    <source>
        <dbReference type="EMBL" id="KAF2417709.1"/>
    </source>
</evidence>
<sequence length="256" mass="27462">MRSFVILTIVPSTSIVLAQIIGSTCCGIQPDSIALSSREFWCATELVSCPAVCGNTTISNQCDAQTLSYSCICNATYAPDMSIYTETIPYYLCTEWSNQCVVQSAGNDTFDLISCRATSCGTLNPNPRRAKSSSTIAIVESSATSVAPNNPPTPSQTRVSPAPMSSGLSSGAKGGIAAAVIIAFALLGGLIFYFVWWRKRRADATTERFEKPELETSEVKRSELDAPVRYELEGRSRSEVDGNAIHEVGVERDGSS</sequence>
<keyword evidence="2" id="KW-0472">Membrane</keyword>
<protein>
    <recommendedName>
        <fullName evidence="4">DUF7707 domain-containing protein</fullName>
    </recommendedName>
</protein>
<organism evidence="5 6">
    <name type="scientific">Tothia fuscella</name>
    <dbReference type="NCBI Taxonomy" id="1048955"/>
    <lineage>
        <taxon>Eukaryota</taxon>
        <taxon>Fungi</taxon>
        <taxon>Dikarya</taxon>
        <taxon>Ascomycota</taxon>
        <taxon>Pezizomycotina</taxon>
        <taxon>Dothideomycetes</taxon>
        <taxon>Pleosporomycetidae</taxon>
        <taxon>Venturiales</taxon>
        <taxon>Cylindrosympodiaceae</taxon>
        <taxon>Tothia</taxon>
    </lineage>
</organism>
<dbReference type="InterPro" id="IPR056124">
    <property type="entry name" value="DUF7707"/>
</dbReference>
<keyword evidence="3" id="KW-0732">Signal</keyword>
<dbReference type="OrthoDB" id="2439692at2759"/>
<proteinExistence type="predicted"/>
<feature type="domain" description="DUF7707" evidence="4">
    <location>
        <begin position="27"/>
        <end position="125"/>
    </location>
</feature>
<keyword evidence="2" id="KW-1133">Transmembrane helix</keyword>
<reference evidence="5" key="1">
    <citation type="journal article" date="2020" name="Stud. Mycol.">
        <title>101 Dothideomycetes genomes: a test case for predicting lifestyles and emergence of pathogens.</title>
        <authorList>
            <person name="Haridas S."/>
            <person name="Albert R."/>
            <person name="Binder M."/>
            <person name="Bloem J."/>
            <person name="Labutti K."/>
            <person name="Salamov A."/>
            <person name="Andreopoulos B."/>
            <person name="Baker S."/>
            <person name="Barry K."/>
            <person name="Bills G."/>
            <person name="Bluhm B."/>
            <person name="Cannon C."/>
            <person name="Castanera R."/>
            <person name="Culley D."/>
            <person name="Daum C."/>
            <person name="Ezra D."/>
            <person name="Gonzalez J."/>
            <person name="Henrissat B."/>
            <person name="Kuo A."/>
            <person name="Liang C."/>
            <person name="Lipzen A."/>
            <person name="Lutzoni F."/>
            <person name="Magnuson J."/>
            <person name="Mondo S."/>
            <person name="Nolan M."/>
            <person name="Ohm R."/>
            <person name="Pangilinan J."/>
            <person name="Park H.-J."/>
            <person name="Ramirez L."/>
            <person name="Alfaro M."/>
            <person name="Sun H."/>
            <person name="Tritt A."/>
            <person name="Yoshinaga Y."/>
            <person name="Zwiers L.-H."/>
            <person name="Turgeon B."/>
            <person name="Goodwin S."/>
            <person name="Spatafora J."/>
            <person name="Crous P."/>
            <person name="Grigoriev I."/>
        </authorList>
    </citation>
    <scope>NUCLEOTIDE SEQUENCE</scope>
    <source>
        <strain evidence="5">CBS 130266</strain>
    </source>
</reference>
<keyword evidence="2" id="KW-0812">Transmembrane</keyword>
<keyword evidence="6" id="KW-1185">Reference proteome</keyword>
<dbReference type="PANTHER" id="PTHR38118:SF2">
    <property type="entry name" value="CDP-ALCOHOL PHOSPHATIDYLTRANSFERASE PROTEIN"/>
    <property type="match status" value="1"/>
</dbReference>
<evidence type="ECO:0000256" key="3">
    <source>
        <dbReference type="SAM" id="SignalP"/>
    </source>
</evidence>
<evidence type="ECO:0000256" key="2">
    <source>
        <dbReference type="SAM" id="Phobius"/>
    </source>
</evidence>
<dbReference type="EMBL" id="MU007134">
    <property type="protein sequence ID" value="KAF2417709.1"/>
    <property type="molecule type" value="Genomic_DNA"/>
</dbReference>
<dbReference type="AlphaFoldDB" id="A0A9P4NF14"/>
<gene>
    <name evidence="5" type="ORF">EJ08DRAFT_599835</name>
</gene>
<name>A0A9P4NF14_9PEZI</name>
<feature type="signal peptide" evidence="3">
    <location>
        <begin position="1"/>
        <end position="18"/>
    </location>
</feature>
<dbReference type="Pfam" id="PF24808">
    <property type="entry name" value="DUF7707"/>
    <property type="match status" value="1"/>
</dbReference>
<dbReference type="PANTHER" id="PTHR38118">
    <property type="entry name" value="ANCHORED CELL WALL PROTEIN 11-RELATED"/>
    <property type="match status" value="1"/>
</dbReference>
<feature type="chain" id="PRO_5040156630" description="DUF7707 domain-containing protein" evidence="3">
    <location>
        <begin position="19"/>
        <end position="256"/>
    </location>
</feature>
<evidence type="ECO:0000313" key="6">
    <source>
        <dbReference type="Proteomes" id="UP000800235"/>
    </source>
</evidence>
<comment type="caution">
    <text evidence="5">The sequence shown here is derived from an EMBL/GenBank/DDBJ whole genome shotgun (WGS) entry which is preliminary data.</text>
</comment>
<feature type="region of interest" description="Disordered" evidence="1">
    <location>
        <begin position="142"/>
        <end position="166"/>
    </location>
</feature>
<feature type="transmembrane region" description="Helical" evidence="2">
    <location>
        <begin position="174"/>
        <end position="196"/>
    </location>
</feature>
<evidence type="ECO:0000256" key="1">
    <source>
        <dbReference type="SAM" id="MobiDB-lite"/>
    </source>
</evidence>
<dbReference type="Proteomes" id="UP000800235">
    <property type="component" value="Unassembled WGS sequence"/>
</dbReference>
<accession>A0A9P4NF14</accession>
<evidence type="ECO:0000259" key="4">
    <source>
        <dbReference type="Pfam" id="PF24808"/>
    </source>
</evidence>